<accession>A0A074M578</accession>
<proteinExistence type="predicted"/>
<dbReference type="Proteomes" id="UP000027647">
    <property type="component" value="Unassembled WGS sequence"/>
</dbReference>
<name>A0A074M578_ERYLO</name>
<keyword evidence="3" id="KW-1185">Reference proteome</keyword>
<evidence type="ECO:0000256" key="1">
    <source>
        <dbReference type="SAM" id="SignalP"/>
    </source>
</evidence>
<evidence type="ECO:0008006" key="4">
    <source>
        <dbReference type="Google" id="ProtNLM"/>
    </source>
</evidence>
<dbReference type="RefSeq" id="WP_161782144.1">
    <property type="nucleotide sequence ID" value="NZ_JMIW01000004.1"/>
</dbReference>
<evidence type="ECO:0000313" key="2">
    <source>
        <dbReference type="EMBL" id="KEO89861.1"/>
    </source>
</evidence>
<gene>
    <name evidence="2" type="ORF">EH31_11960</name>
</gene>
<keyword evidence="1" id="KW-0732">Signal</keyword>
<reference evidence="2 3" key="1">
    <citation type="submission" date="2014-04" db="EMBL/GenBank/DDBJ databases">
        <title>A comprehensive comparison of genomes of Erythrobacter spp. strains.</title>
        <authorList>
            <person name="Zheng Q."/>
        </authorList>
    </citation>
    <scope>NUCLEOTIDE SEQUENCE [LARGE SCALE GENOMIC DNA]</scope>
    <source>
        <strain evidence="2 3">DSM 6997</strain>
    </source>
</reference>
<dbReference type="EMBL" id="JMIW01000004">
    <property type="protein sequence ID" value="KEO89861.1"/>
    <property type="molecule type" value="Genomic_DNA"/>
</dbReference>
<dbReference type="InterPro" id="IPR027056">
    <property type="entry name" value="Gluconate_2DH_su3"/>
</dbReference>
<comment type="caution">
    <text evidence="2">The sequence shown here is derived from an EMBL/GenBank/DDBJ whole genome shotgun (WGS) entry which is preliminary data.</text>
</comment>
<protein>
    <recommendedName>
        <fullName evidence="4">Twin-arginine translocation pathway signal</fullName>
    </recommendedName>
</protein>
<evidence type="ECO:0000313" key="3">
    <source>
        <dbReference type="Proteomes" id="UP000027647"/>
    </source>
</evidence>
<dbReference type="OrthoDB" id="6385145at2"/>
<dbReference type="eggNOG" id="ENOG503134Z">
    <property type="taxonomic scope" value="Bacteria"/>
</dbReference>
<dbReference type="AlphaFoldDB" id="A0A074M578"/>
<dbReference type="Pfam" id="PF13618">
    <property type="entry name" value="Gluconate_2-dh3"/>
    <property type="match status" value="1"/>
</dbReference>
<dbReference type="InterPro" id="IPR006311">
    <property type="entry name" value="TAT_signal"/>
</dbReference>
<organism evidence="2 3">
    <name type="scientific">Erythrobacter longus</name>
    <dbReference type="NCBI Taxonomy" id="1044"/>
    <lineage>
        <taxon>Bacteria</taxon>
        <taxon>Pseudomonadati</taxon>
        <taxon>Pseudomonadota</taxon>
        <taxon>Alphaproteobacteria</taxon>
        <taxon>Sphingomonadales</taxon>
        <taxon>Erythrobacteraceae</taxon>
        <taxon>Erythrobacter/Porphyrobacter group</taxon>
        <taxon>Erythrobacter</taxon>
    </lineage>
</organism>
<feature type="signal peptide" evidence="1">
    <location>
        <begin position="1"/>
        <end position="32"/>
    </location>
</feature>
<feature type="chain" id="PRO_5001696745" description="Twin-arginine translocation pathway signal" evidence="1">
    <location>
        <begin position="33"/>
        <end position="176"/>
    </location>
</feature>
<sequence length="176" mass="18764">MDTPTMNRRSVLRSTVLVAGAAVALPSLVSLAGCSAPASISEQMSLISAVSDRIIPVTDTPGAVAAGVPEYIAAVFDKHFTKEQQGEFLSGLEVINASGFSSETPERQDEILNQFASASDGDAGRAIFQQIHDMTLFGYYTSETATQELSYEEIPGRYVACVPLSEVGRAWLDRGV</sequence>
<dbReference type="STRING" id="1044.EH31_11960"/>
<dbReference type="PROSITE" id="PS51318">
    <property type="entry name" value="TAT"/>
    <property type="match status" value="1"/>
</dbReference>